<keyword evidence="3" id="KW-1185">Reference proteome</keyword>
<protein>
    <submittedName>
        <fullName evidence="2">Uncharacterized protein</fullName>
    </submittedName>
</protein>
<proteinExistence type="predicted"/>
<comment type="caution">
    <text evidence="2">The sequence shown here is derived from an EMBL/GenBank/DDBJ whole genome shotgun (WGS) entry which is preliminary data.</text>
</comment>
<dbReference type="EMBL" id="JAYXNZ010000001">
    <property type="protein sequence ID" value="MEC7050737.1"/>
    <property type="molecule type" value="Genomic_DNA"/>
</dbReference>
<gene>
    <name evidence="2" type="ORF">RFN57_00105</name>
</gene>
<accession>A0ABU6LQ26</accession>
<feature type="region of interest" description="Disordered" evidence="1">
    <location>
        <begin position="41"/>
        <end position="61"/>
    </location>
</feature>
<evidence type="ECO:0000313" key="2">
    <source>
        <dbReference type="EMBL" id="MEC7050737.1"/>
    </source>
</evidence>
<evidence type="ECO:0000313" key="3">
    <source>
        <dbReference type="Proteomes" id="UP001353952"/>
    </source>
</evidence>
<dbReference type="Proteomes" id="UP001353952">
    <property type="component" value="Unassembled WGS sequence"/>
</dbReference>
<reference evidence="2 3" key="1">
    <citation type="submission" date="2024-01" db="EMBL/GenBank/DDBJ databases">
        <title>Genome analysis.</title>
        <authorList>
            <person name="Zhang K."/>
        </authorList>
    </citation>
    <scope>NUCLEOTIDE SEQUENCE [LARGE SCALE GENOMIC DNA]</scope>
    <source>
        <strain evidence="2 3">CGMCC 4.1753</strain>
    </source>
</reference>
<evidence type="ECO:0000256" key="1">
    <source>
        <dbReference type="SAM" id="MobiDB-lite"/>
    </source>
</evidence>
<sequence length="61" mass="6567">MEFVAIALFVAGALTPALTRLLNSVAYRNRASGKAEIIRAQHTAREVPESTASGKRGKRRG</sequence>
<dbReference type="RefSeq" id="WP_191848724.1">
    <property type="nucleotide sequence ID" value="NZ_BMUO01000017.1"/>
</dbReference>
<organism evidence="2 3">
    <name type="scientific">Streptomyces violaceochromogenes</name>
    <dbReference type="NCBI Taxonomy" id="67377"/>
    <lineage>
        <taxon>Bacteria</taxon>
        <taxon>Bacillati</taxon>
        <taxon>Actinomycetota</taxon>
        <taxon>Actinomycetes</taxon>
        <taxon>Kitasatosporales</taxon>
        <taxon>Streptomycetaceae</taxon>
        <taxon>Streptomyces</taxon>
    </lineage>
</organism>
<name>A0ABU6LQ26_9ACTN</name>